<dbReference type="PANTHER" id="PTHR30472:SF70">
    <property type="entry name" value="MOLYBDATE IMPORT SYSTEM PERMEASE PROTEIN MOLB"/>
    <property type="match status" value="1"/>
</dbReference>
<evidence type="ECO:0000313" key="10">
    <source>
        <dbReference type="Proteomes" id="UP000823614"/>
    </source>
</evidence>
<comment type="similarity">
    <text evidence="2">Belongs to the binding-protein-dependent transport system permease family. FecCD subfamily.</text>
</comment>
<dbReference type="GO" id="GO:0033214">
    <property type="term" value="P:siderophore-iron import into cell"/>
    <property type="evidence" value="ECO:0007669"/>
    <property type="project" value="TreeGrafter"/>
</dbReference>
<keyword evidence="7 8" id="KW-0472">Membrane</keyword>
<evidence type="ECO:0000256" key="3">
    <source>
        <dbReference type="ARBA" id="ARBA00022448"/>
    </source>
</evidence>
<proteinExistence type="inferred from homology"/>
<evidence type="ECO:0000256" key="6">
    <source>
        <dbReference type="ARBA" id="ARBA00022989"/>
    </source>
</evidence>
<dbReference type="Proteomes" id="UP000823614">
    <property type="component" value="Unassembled WGS sequence"/>
</dbReference>
<protein>
    <submittedName>
        <fullName evidence="9">Iron ABC transporter permease</fullName>
    </submittedName>
</protein>
<evidence type="ECO:0000256" key="2">
    <source>
        <dbReference type="ARBA" id="ARBA00007935"/>
    </source>
</evidence>
<sequence>MFMSISLLVILIGFSLCIGRIHLSLITVGKCLLSSINIIHYHNSLAHEIIFSLRMPRIIAAIIIGAALSLAGTSYQAILQNPLVSPDFLGVSNGAALGAALAIILNLNIWCTQLLAFTIGLLAVLIALVIKKSLKSSKLITLVLSGMIISSFMQACLGLVKYLADPENQLPNIVYWQLGSLEKISWNNLKIYLPIIIIAVTIIFILRWRMNVLSLPDQQTTTIGINRTLETLIIIILATILTACSICLSGPIGWIGLIIPHISRLIIGNNNQKLIPFSIILGSCFLLFIDTIARSISVGEIPLSILTGFIGAPLFIWILIKNRRQL</sequence>
<organism evidence="9 10">
    <name type="scientific">Candidatus Gallilactobacillus intestinavium</name>
    <dbReference type="NCBI Taxonomy" id="2840838"/>
    <lineage>
        <taxon>Bacteria</taxon>
        <taxon>Bacillati</taxon>
        <taxon>Bacillota</taxon>
        <taxon>Bacilli</taxon>
        <taxon>Lactobacillales</taxon>
        <taxon>Lactobacillaceae</taxon>
        <taxon>Lactobacillaceae incertae sedis</taxon>
        <taxon>Candidatus Gallilactobacillus</taxon>
    </lineage>
</organism>
<dbReference type="SUPFAM" id="SSF81345">
    <property type="entry name" value="ABC transporter involved in vitamin B12 uptake, BtuC"/>
    <property type="match status" value="1"/>
</dbReference>
<evidence type="ECO:0000313" key="9">
    <source>
        <dbReference type="EMBL" id="MBO8442095.1"/>
    </source>
</evidence>
<keyword evidence="3" id="KW-0813">Transport</keyword>
<dbReference type="Gene3D" id="1.10.3470.10">
    <property type="entry name" value="ABC transporter involved in vitamin B12 uptake, BtuC"/>
    <property type="match status" value="1"/>
</dbReference>
<accession>A0A9D9H5R6</accession>
<name>A0A9D9H5R6_9LACO</name>
<dbReference type="FunFam" id="1.10.3470.10:FF:000001">
    <property type="entry name" value="Vitamin B12 ABC transporter permease BtuC"/>
    <property type="match status" value="1"/>
</dbReference>
<keyword evidence="6 8" id="KW-1133">Transmembrane helix</keyword>
<dbReference type="GO" id="GO:0022857">
    <property type="term" value="F:transmembrane transporter activity"/>
    <property type="evidence" value="ECO:0007669"/>
    <property type="project" value="InterPro"/>
</dbReference>
<dbReference type="InterPro" id="IPR037294">
    <property type="entry name" value="ABC_BtuC-like"/>
</dbReference>
<dbReference type="EMBL" id="JADIMP010000103">
    <property type="protein sequence ID" value="MBO8442095.1"/>
    <property type="molecule type" value="Genomic_DNA"/>
</dbReference>
<dbReference type="CDD" id="cd06550">
    <property type="entry name" value="TM_ABC_iron-siderophores_like"/>
    <property type="match status" value="1"/>
</dbReference>
<feature type="transmembrane region" description="Helical" evidence="8">
    <location>
        <begin position="142"/>
        <end position="164"/>
    </location>
</feature>
<comment type="subcellular location">
    <subcellularLocation>
        <location evidence="1">Cell membrane</location>
        <topology evidence="1">Multi-pass membrane protein</topology>
    </subcellularLocation>
</comment>
<dbReference type="GO" id="GO:0005886">
    <property type="term" value="C:plasma membrane"/>
    <property type="evidence" value="ECO:0007669"/>
    <property type="project" value="UniProtKB-SubCell"/>
</dbReference>
<evidence type="ECO:0000256" key="1">
    <source>
        <dbReference type="ARBA" id="ARBA00004651"/>
    </source>
</evidence>
<keyword evidence="4" id="KW-1003">Cell membrane</keyword>
<evidence type="ECO:0000256" key="7">
    <source>
        <dbReference type="ARBA" id="ARBA00023136"/>
    </source>
</evidence>
<feature type="transmembrane region" description="Helical" evidence="8">
    <location>
        <begin position="191"/>
        <end position="210"/>
    </location>
</feature>
<comment type="caution">
    <text evidence="9">The sequence shown here is derived from an EMBL/GenBank/DDBJ whole genome shotgun (WGS) entry which is preliminary data.</text>
</comment>
<dbReference type="InterPro" id="IPR000522">
    <property type="entry name" value="ABC_transptr_permease_BtuC"/>
</dbReference>
<keyword evidence="5 8" id="KW-0812">Transmembrane</keyword>
<dbReference type="PANTHER" id="PTHR30472">
    <property type="entry name" value="FERRIC ENTEROBACTIN TRANSPORT SYSTEM PERMEASE PROTEIN"/>
    <property type="match status" value="1"/>
</dbReference>
<reference evidence="9" key="1">
    <citation type="submission" date="2020-10" db="EMBL/GenBank/DDBJ databases">
        <authorList>
            <person name="Gilroy R."/>
        </authorList>
    </citation>
    <scope>NUCLEOTIDE SEQUENCE</scope>
    <source>
        <strain evidence="9">C6-149</strain>
    </source>
</reference>
<feature type="transmembrane region" description="Helical" evidence="8">
    <location>
        <begin position="231"/>
        <end position="254"/>
    </location>
</feature>
<feature type="transmembrane region" description="Helical" evidence="8">
    <location>
        <begin position="300"/>
        <end position="320"/>
    </location>
</feature>
<evidence type="ECO:0000256" key="5">
    <source>
        <dbReference type="ARBA" id="ARBA00022692"/>
    </source>
</evidence>
<gene>
    <name evidence="9" type="ORF">IAA89_06700</name>
</gene>
<feature type="transmembrane region" description="Helical" evidence="8">
    <location>
        <begin position="99"/>
        <end position="130"/>
    </location>
</feature>
<dbReference type="AlphaFoldDB" id="A0A9D9H5R6"/>
<dbReference type="Pfam" id="PF01032">
    <property type="entry name" value="FecCD"/>
    <property type="match status" value="1"/>
</dbReference>
<reference evidence="9" key="2">
    <citation type="journal article" date="2021" name="PeerJ">
        <title>Extensive microbial diversity within the chicken gut microbiome revealed by metagenomics and culture.</title>
        <authorList>
            <person name="Gilroy R."/>
            <person name="Ravi A."/>
            <person name="Getino M."/>
            <person name="Pursley I."/>
            <person name="Horton D.L."/>
            <person name="Alikhan N.F."/>
            <person name="Baker D."/>
            <person name="Gharbi K."/>
            <person name="Hall N."/>
            <person name="Watson M."/>
            <person name="Adriaenssens E.M."/>
            <person name="Foster-Nyarko E."/>
            <person name="Jarju S."/>
            <person name="Secka A."/>
            <person name="Antonio M."/>
            <person name="Oren A."/>
            <person name="Chaudhuri R.R."/>
            <person name="La Ragione R."/>
            <person name="Hildebrand F."/>
            <person name="Pallen M.J."/>
        </authorList>
    </citation>
    <scope>NUCLEOTIDE SEQUENCE</scope>
    <source>
        <strain evidence="9">C6-149</strain>
    </source>
</reference>
<evidence type="ECO:0000256" key="8">
    <source>
        <dbReference type="SAM" id="Phobius"/>
    </source>
</evidence>
<feature type="transmembrane region" description="Helical" evidence="8">
    <location>
        <begin position="274"/>
        <end position="293"/>
    </location>
</feature>
<evidence type="ECO:0000256" key="4">
    <source>
        <dbReference type="ARBA" id="ARBA00022475"/>
    </source>
</evidence>
<feature type="transmembrane region" description="Helical" evidence="8">
    <location>
        <begin position="58"/>
        <end position="79"/>
    </location>
</feature>